<dbReference type="InterPro" id="IPR000488">
    <property type="entry name" value="Death_dom"/>
</dbReference>
<feature type="domain" description="Death" evidence="1">
    <location>
        <begin position="1"/>
        <end position="56"/>
    </location>
</feature>
<reference evidence="3" key="1">
    <citation type="submission" date="2021-02" db="EMBL/GenBank/DDBJ databases">
        <authorList>
            <person name="Nowell W R."/>
        </authorList>
    </citation>
    <scope>NUCLEOTIDE SEQUENCE</scope>
</reference>
<dbReference type="Proteomes" id="UP000682733">
    <property type="component" value="Unassembled WGS sequence"/>
</dbReference>
<organism evidence="3 4">
    <name type="scientific">Didymodactylos carnosus</name>
    <dbReference type="NCBI Taxonomy" id="1234261"/>
    <lineage>
        <taxon>Eukaryota</taxon>
        <taxon>Metazoa</taxon>
        <taxon>Spiralia</taxon>
        <taxon>Gnathifera</taxon>
        <taxon>Rotifera</taxon>
        <taxon>Eurotatoria</taxon>
        <taxon>Bdelloidea</taxon>
        <taxon>Philodinida</taxon>
        <taxon>Philodinidae</taxon>
        <taxon>Didymodactylos</taxon>
    </lineage>
</organism>
<evidence type="ECO:0000313" key="3">
    <source>
        <dbReference type="EMBL" id="CAF4374550.1"/>
    </source>
</evidence>
<dbReference type="GO" id="GO:0007165">
    <property type="term" value="P:signal transduction"/>
    <property type="evidence" value="ECO:0007669"/>
    <property type="project" value="InterPro"/>
</dbReference>
<comment type="caution">
    <text evidence="3">The sequence shown here is derived from an EMBL/GenBank/DDBJ whole genome shotgun (WGS) entry which is preliminary data.</text>
</comment>
<dbReference type="AlphaFoldDB" id="A0A8S2VAK4"/>
<evidence type="ECO:0000259" key="1">
    <source>
        <dbReference type="PROSITE" id="PS50017"/>
    </source>
</evidence>
<dbReference type="Pfam" id="PF00531">
    <property type="entry name" value="Death"/>
    <property type="match status" value="1"/>
</dbReference>
<dbReference type="InterPro" id="IPR011029">
    <property type="entry name" value="DEATH-like_dom_sf"/>
</dbReference>
<evidence type="ECO:0000313" key="2">
    <source>
        <dbReference type="EMBL" id="CAF1577038.1"/>
    </source>
</evidence>
<dbReference type="Proteomes" id="UP000677228">
    <property type="component" value="Unassembled WGS sequence"/>
</dbReference>
<dbReference type="SUPFAM" id="SSF47986">
    <property type="entry name" value="DEATH domain"/>
    <property type="match status" value="1"/>
</dbReference>
<gene>
    <name evidence="2" type="ORF">OVA965_LOCUS40734</name>
    <name evidence="3" type="ORF">TMI583_LOCUS42223</name>
</gene>
<evidence type="ECO:0000313" key="4">
    <source>
        <dbReference type="Proteomes" id="UP000682733"/>
    </source>
</evidence>
<dbReference type="EMBL" id="CAJOBA010067951">
    <property type="protein sequence ID" value="CAF4374550.1"/>
    <property type="molecule type" value="Genomic_DNA"/>
</dbReference>
<dbReference type="EMBL" id="CAJNOK010044993">
    <property type="protein sequence ID" value="CAF1577038.1"/>
    <property type="molecule type" value="Genomic_DNA"/>
</dbReference>
<name>A0A8S2VAK4_9BILA</name>
<accession>A0A8S2VAK4</accession>
<protein>
    <recommendedName>
        <fullName evidence="1">Death domain-containing protein</fullName>
    </recommendedName>
</protein>
<proteinExistence type="predicted"/>
<sequence length="76" mass="8907">MFDRDWEIFAKIIGIEESEIEHWQSQQLQYPMSRVISAWCTYGGGNPTVAQLHSILSSDELNRKDLARFIEQMYVV</sequence>
<dbReference type="Gene3D" id="1.10.533.10">
    <property type="entry name" value="Death Domain, Fas"/>
    <property type="match status" value="1"/>
</dbReference>
<dbReference type="PROSITE" id="PS50017">
    <property type="entry name" value="DEATH_DOMAIN"/>
    <property type="match status" value="1"/>
</dbReference>